<evidence type="ECO:0000259" key="2">
    <source>
        <dbReference type="Pfam" id="PF13867"/>
    </source>
</evidence>
<dbReference type="Proteomes" id="UP001295684">
    <property type="component" value="Unassembled WGS sequence"/>
</dbReference>
<protein>
    <recommendedName>
        <fullName evidence="2">Histone deacetylase complex subunit SAP30 Sin3 binding domain-containing protein</fullName>
    </recommendedName>
</protein>
<name>A0AAD1Y3F9_EUPCR</name>
<proteinExistence type="predicted"/>
<gene>
    <name evidence="3" type="ORF">ECRASSUSDP1_LOCUS25362</name>
</gene>
<accession>A0AAD1Y3F9</accession>
<evidence type="ECO:0000313" key="4">
    <source>
        <dbReference type="Proteomes" id="UP001295684"/>
    </source>
</evidence>
<evidence type="ECO:0000256" key="1">
    <source>
        <dbReference type="SAM" id="MobiDB-lite"/>
    </source>
</evidence>
<dbReference type="InterPro" id="IPR025718">
    <property type="entry name" value="SAP30_Sin3-bd"/>
</dbReference>
<dbReference type="Pfam" id="PF13867">
    <property type="entry name" value="SAP30_Sin3_bdg"/>
    <property type="match status" value="1"/>
</dbReference>
<dbReference type="InterPro" id="IPR038291">
    <property type="entry name" value="SAP30_C_sf"/>
</dbReference>
<reference evidence="3" key="1">
    <citation type="submission" date="2023-07" db="EMBL/GenBank/DDBJ databases">
        <authorList>
            <consortium name="AG Swart"/>
            <person name="Singh M."/>
            <person name="Singh A."/>
            <person name="Seah K."/>
            <person name="Emmerich C."/>
        </authorList>
    </citation>
    <scope>NUCLEOTIDE SEQUENCE</scope>
    <source>
        <strain evidence="3">DP1</strain>
    </source>
</reference>
<feature type="compositionally biased region" description="Basic and acidic residues" evidence="1">
    <location>
        <begin position="80"/>
        <end position="104"/>
    </location>
</feature>
<comment type="caution">
    <text evidence="3">The sequence shown here is derived from an EMBL/GenBank/DDBJ whole genome shotgun (WGS) entry which is preliminary data.</text>
</comment>
<sequence length="118" mass="14119">MEKSPEKSQTAPKKKYPLDFGKLTLGSLRRYQAKFKLEGDLKDKDRLIEAVSEHFFNTKMDCNRVIRKFLQIKKDERQDDSHYLRKSVRNKEKLERNQQARNEKYNIYVASKPKPTLQ</sequence>
<dbReference type="AlphaFoldDB" id="A0AAD1Y3F9"/>
<dbReference type="EMBL" id="CAMPGE010026157">
    <property type="protein sequence ID" value="CAI2383849.1"/>
    <property type="molecule type" value="Genomic_DNA"/>
</dbReference>
<organism evidence="3 4">
    <name type="scientific">Euplotes crassus</name>
    <dbReference type="NCBI Taxonomy" id="5936"/>
    <lineage>
        <taxon>Eukaryota</taxon>
        <taxon>Sar</taxon>
        <taxon>Alveolata</taxon>
        <taxon>Ciliophora</taxon>
        <taxon>Intramacronucleata</taxon>
        <taxon>Spirotrichea</taxon>
        <taxon>Hypotrichia</taxon>
        <taxon>Euplotida</taxon>
        <taxon>Euplotidae</taxon>
        <taxon>Moneuplotes</taxon>
    </lineage>
</organism>
<keyword evidence="4" id="KW-1185">Reference proteome</keyword>
<feature type="domain" description="Histone deacetylase complex subunit SAP30 Sin3 binding" evidence="2">
    <location>
        <begin position="23"/>
        <end position="71"/>
    </location>
</feature>
<evidence type="ECO:0000313" key="3">
    <source>
        <dbReference type="EMBL" id="CAI2383849.1"/>
    </source>
</evidence>
<feature type="region of interest" description="Disordered" evidence="1">
    <location>
        <begin position="80"/>
        <end position="118"/>
    </location>
</feature>
<dbReference type="Gene3D" id="6.10.160.20">
    <property type="match status" value="1"/>
</dbReference>